<feature type="transmembrane region" description="Helical" evidence="1">
    <location>
        <begin position="455"/>
        <end position="477"/>
    </location>
</feature>
<keyword evidence="1" id="KW-0472">Membrane</keyword>
<feature type="transmembrane region" description="Helical" evidence="1">
    <location>
        <begin position="12"/>
        <end position="31"/>
    </location>
</feature>
<gene>
    <name evidence="2" type="ORF">IAA66_08410</name>
</gene>
<feature type="transmembrane region" description="Helical" evidence="1">
    <location>
        <begin position="286"/>
        <end position="307"/>
    </location>
</feature>
<keyword evidence="1" id="KW-0812">Transmembrane</keyword>
<dbReference type="AlphaFoldDB" id="A0A9D1CJN9"/>
<proteinExistence type="predicted"/>
<accession>A0A9D1CJN9</accession>
<reference evidence="2" key="2">
    <citation type="journal article" date="2021" name="PeerJ">
        <title>Extensive microbial diversity within the chicken gut microbiome revealed by metagenomics and culture.</title>
        <authorList>
            <person name="Gilroy R."/>
            <person name="Ravi A."/>
            <person name="Getino M."/>
            <person name="Pursley I."/>
            <person name="Horton D.L."/>
            <person name="Alikhan N.F."/>
            <person name="Baker D."/>
            <person name="Gharbi K."/>
            <person name="Hall N."/>
            <person name="Watson M."/>
            <person name="Adriaenssens E.M."/>
            <person name="Foster-Nyarko E."/>
            <person name="Jarju S."/>
            <person name="Secka A."/>
            <person name="Antonio M."/>
            <person name="Oren A."/>
            <person name="Chaudhuri R.R."/>
            <person name="La Ragione R."/>
            <person name="Hildebrand F."/>
            <person name="Pallen M.J."/>
        </authorList>
    </citation>
    <scope>NUCLEOTIDE SEQUENCE</scope>
    <source>
        <strain evidence="2">ChiHile30-977</strain>
    </source>
</reference>
<name>A0A9D1CJN9_9FIRM</name>
<keyword evidence="1" id="KW-1133">Transmembrane helix</keyword>
<feature type="transmembrane region" description="Helical" evidence="1">
    <location>
        <begin position="204"/>
        <end position="225"/>
    </location>
</feature>
<feature type="transmembrane region" description="Helical" evidence="1">
    <location>
        <begin position="37"/>
        <end position="59"/>
    </location>
</feature>
<dbReference type="Proteomes" id="UP000886819">
    <property type="component" value="Unassembled WGS sequence"/>
</dbReference>
<feature type="transmembrane region" description="Helical" evidence="1">
    <location>
        <begin position="402"/>
        <end position="421"/>
    </location>
</feature>
<evidence type="ECO:0000313" key="3">
    <source>
        <dbReference type="Proteomes" id="UP000886819"/>
    </source>
</evidence>
<protein>
    <submittedName>
        <fullName evidence="2">DUF1538 domain-containing protein</fullName>
    </submittedName>
</protein>
<feature type="transmembrane region" description="Helical" evidence="1">
    <location>
        <begin position="172"/>
        <end position="192"/>
    </location>
</feature>
<organism evidence="2 3">
    <name type="scientific">Candidatus Avichristensenella intestinipullorum</name>
    <dbReference type="NCBI Taxonomy" id="2840693"/>
    <lineage>
        <taxon>Bacteria</taxon>
        <taxon>Bacillati</taxon>
        <taxon>Bacillota</taxon>
        <taxon>Clostridia</taxon>
        <taxon>Candidatus Avichristensenella</taxon>
    </lineage>
</organism>
<evidence type="ECO:0000313" key="2">
    <source>
        <dbReference type="EMBL" id="HIQ63588.1"/>
    </source>
</evidence>
<dbReference type="EMBL" id="DVFI01000114">
    <property type="protein sequence ID" value="HIQ63588.1"/>
    <property type="molecule type" value="Genomic_DNA"/>
</dbReference>
<dbReference type="Pfam" id="PF07556">
    <property type="entry name" value="DUF1538"/>
    <property type="match status" value="2"/>
</dbReference>
<comment type="caution">
    <text evidence="2">The sequence shown here is derived from an EMBL/GenBank/DDBJ whole genome shotgun (WGS) entry which is preliminary data.</text>
</comment>
<reference evidence="2" key="1">
    <citation type="submission" date="2020-10" db="EMBL/GenBank/DDBJ databases">
        <authorList>
            <person name="Gilroy R."/>
        </authorList>
    </citation>
    <scope>NUCLEOTIDE SEQUENCE</scope>
    <source>
        <strain evidence="2">ChiHile30-977</strain>
    </source>
</reference>
<feature type="transmembrane region" description="Helical" evidence="1">
    <location>
        <begin position="428"/>
        <end position="449"/>
    </location>
</feature>
<feature type="transmembrane region" description="Helical" evidence="1">
    <location>
        <begin position="370"/>
        <end position="396"/>
    </location>
</feature>
<dbReference type="InterPro" id="IPR011435">
    <property type="entry name" value="UmpAB"/>
</dbReference>
<feature type="transmembrane region" description="Helical" evidence="1">
    <location>
        <begin position="143"/>
        <end position="160"/>
    </location>
</feature>
<feature type="transmembrane region" description="Helical" evidence="1">
    <location>
        <begin position="117"/>
        <end position="136"/>
    </location>
</feature>
<feature type="transmembrane region" description="Helical" evidence="1">
    <location>
        <begin position="327"/>
        <end position="349"/>
    </location>
</feature>
<feature type="transmembrane region" description="Helical" evidence="1">
    <location>
        <begin position="256"/>
        <end position="279"/>
    </location>
</feature>
<sequence>MNQRLKEKIRESLSSVLPITAIVLLLSFTLAPVPMGTLGLFFLGAVMLIVGMGLFTLGADMSLMQMGNHIGAHLTRSRNLKLMVGVMFIMGVFITMAEPDLTVLANQVPGIPNPLLIGAVAFGVGLFLVAAVLRVVFQKKLSYMLIALYAVVFFVAIFVSEDYVPVAFDSGGVTTGPITVPFILALGIGVASVRSGSGAQDDSFGLVALGSVGPILAVLVLGLFYPMTSEPTAALVQNPADTHETLLLFGEAFPHYFGEVAIALSPILLTFLAFQLLYLKLPRRQLLRIGVGLLYTYVGLVLFLTGVNVGFMPAGSFIGQLIGGSDYAWLLVPIGMVVGYFIVAAEPAVHVLNSQVEELTGGAISKRAMLLSLSIGVACSIGLAMVRVLTGLSIWYFLVPGYLLALGLTFFVPPIFTAIAFDSGGVASGAMTATFLLPFAMGACSALGGNMLTDAFGVVAMVAMTPLITIQALGLIYRFKTRHMEAMPADAASASDDEIIDVE</sequence>
<evidence type="ECO:0000256" key="1">
    <source>
        <dbReference type="SAM" id="Phobius"/>
    </source>
</evidence>
<feature type="transmembrane region" description="Helical" evidence="1">
    <location>
        <begin position="80"/>
        <end position="97"/>
    </location>
</feature>